<comment type="caution">
    <text evidence="1">The sequence shown here is derived from an EMBL/GenBank/DDBJ whole genome shotgun (WGS) entry which is preliminary data.</text>
</comment>
<name>A0A0B4GL35_METGA</name>
<protein>
    <submittedName>
        <fullName evidence="1">Uncharacterized protein</fullName>
    </submittedName>
</protein>
<accession>A0A0B4GL35</accession>
<proteinExistence type="predicted"/>
<dbReference type="EMBL" id="AZNH01000014">
    <property type="protein sequence ID" value="KID87835.1"/>
    <property type="molecule type" value="Genomic_DNA"/>
</dbReference>
<evidence type="ECO:0000313" key="1">
    <source>
        <dbReference type="EMBL" id="KID87835.1"/>
    </source>
</evidence>
<keyword evidence="2" id="KW-1185">Reference proteome</keyword>
<dbReference type="HOGENOM" id="CLU_083946_0_0_1"/>
<gene>
    <name evidence="1" type="ORF">MGU_05073</name>
</gene>
<dbReference type="OrthoDB" id="5576763at2759"/>
<sequence length="257" mass="27973">MKPTAILVGVCIPALAVNMDPFYNHALRHANIGFSWKFNDGPSSGLKDITFPVNMAKTPHEQGYYLSQQFSFRGVRHPGHIAIQPRPDNSKGQTMLRANFTSHQSGTATCHPACRVGTGLGGAVGGRAGVSCAIDVPADYAHTFNLTVENVRDANTWRGLLVDTVTRKTHEIGVWTLPSGAGDIRRSRGGFVEYFPRAGHQVSCLNFPKIEATVYHPWSNSAGAGALHDVRDMDLCGKDIFKKIKVTDGFTVYYGRG</sequence>
<dbReference type="AlphaFoldDB" id="A0A0B4GL35"/>
<organism evidence="1 2">
    <name type="scientific">Metarhizium guizhouense (strain ARSEF 977)</name>
    <dbReference type="NCBI Taxonomy" id="1276136"/>
    <lineage>
        <taxon>Eukaryota</taxon>
        <taxon>Fungi</taxon>
        <taxon>Dikarya</taxon>
        <taxon>Ascomycota</taxon>
        <taxon>Pezizomycotina</taxon>
        <taxon>Sordariomycetes</taxon>
        <taxon>Hypocreomycetidae</taxon>
        <taxon>Hypocreales</taxon>
        <taxon>Clavicipitaceae</taxon>
        <taxon>Metarhizium</taxon>
    </lineage>
</organism>
<dbReference type="Proteomes" id="UP000031192">
    <property type="component" value="Unassembled WGS sequence"/>
</dbReference>
<evidence type="ECO:0000313" key="2">
    <source>
        <dbReference type="Proteomes" id="UP000031192"/>
    </source>
</evidence>
<reference evidence="1 2" key="1">
    <citation type="journal article" date="2014" name="Proc. Natl. Acad. Sci. U.S.A.">
        <title>Trajectory and genomic determinants of fungal-pathogen speciation and host adaptation.</title>
        <authorList>
            <person name="Hu X."/>
            <person name="Xiao G."/>
            <person name="Zheng P."/>
            <person name="Shang Y."/>
            <person name="Su Y."/>
            <person name="Zhang X."/>
            <person name="Liu X."/>
            <person name="Zhan S."/>
            <person name="St Leger R.J."/>
            <person name="Wang C."/>
        </authorList>
    </citation>
    <scope>NUCLEOTIDE SEQUENCE [LARGE SCALE GENOMIC DNA]</scope>
    <source>
        <strain evidence="1 2">ARSEF 977</strain>
    </source>
</reference>